<organism evidence="1 2">
    <name type="scientific">Penicillium frequentans</name>
    <dbReference type="NCBI Taxonomy" id="3151616"/>
    <lineage>
        <taxon>Eukaryota</taxon>
        <taxon>Fungi</taxon>
        <taxon>Dikarya</taxon>
        <taxon>Ascomycota</taxon>
        <taxon>Pezizomycotina</taxon>
        <taxon>Eurotiomycetes</taxon>
        <taxon>Eurotiomycetidae</taxon>
        <taxon>Eurotiales</taxon>
        <taxon>Aspergillaceae</taxon>
        <taxon>Penicillium</taxon>
    </lineage>
</organism>
<proteinExistence type="predicted"/>
<name>A0AAD6GJH0_9EURO</name>
<evidence type="ECO:0000313" key="1">
    <source>
        <dbReference type="EMBL" id="KAJ5557089.1"/>
    </source>
</evidence>
<gene>
    <name evidence="1" type="ORF">N7494_001004</name>
</gene>
<reference evidence="1 2" key="1">
    <citation type="journal article" date="2023" name="IMA Fungus">
        <title>Comparative genomic study of the Penicillium genus elucidates a diverse pangenome and 15 lateral gene transfer events.</title>
        <authorList>
            <person name="Petersen C."/>
            <person name="Sorensen T."/>
            <person name="Nielsen M.R."/>
            <person name="Sondergaard T.E."/>
            <person name="Sorensen J.L."/>
            <person name="Fitzpatrick D.A."/>
            <person name="Frisvad J.C."/>
            <person name="Nielsen K.L."/>
        </authorList>
    </citation>
    <scope>NUCLEOTIDE SEQUENCE [LARGE SCALE GENOMIC DNA]</scope>
    <source>
        <strain evidence="1 2">IBT 35679</strain>
    </source>
</reference>
<comment type="caution">
    <text evidence="1">The sequence shown here is derived from an EMBL/GenBank/DDBJ whole genome shotgun (WGS) entry which is preliminary data.</text>
</comment>
<accession>A0AAD6GJH0</accession>
<protein>
    <submittedName>
        <fullName evidence="1">Uncharacterized protein</fullName>
    </submittedName>
</protein>
<dbReference type="Proteomes" id="UP001220324">
    <property type="component" value="Unassembled WGS sequence"/>
</dbReference>
<evidence type="ECO:0000313" key="2">
    <source>
        <dbReference type="Proteomes" id="UP001220324"/>
    </source>
</evidence>
<sequence>MQALRAGEESLDQLKDQALKDNEIWQTTTTDRAQEELPPFWNDALQALIAETWAPPRAEWDKAGDERKLRAFHERLETMSFGQLTSEDIERAEKKKEDAKLAHQWKTVTTRHVLLETLEKYQLPWKWHEGHHECIVIKQSISPDSLVELFTHSRNLADKKFEEMVIAARSQMEHSEDSNDPPSKL</sequence>
<keyword evidence="2" id="KW-1185">Reference proteome</keyword>
<dbReference type="EMBL" id="JAQIZZ010000001">
    <property type="protein sequence ID" value="KAJ5557089.1"/>
    <property type="molecule type" value="Genomic_DNA"/>
</dbReference>
<dbReference type="AlphaFoldDB" id="A0AAD6GJH0"/>